<dbReference type="AlphaFoldDB" id="A0A974CRC1"/>
<name>A0A974CRC1_XENLA</name>
<dbReference type="Proteomes" id="UP000694892">
    <property type="component" value="Chromosome 6L"/>
</dbReference>
<proteinExistence type="predicted"/>
<protein>
    <submittedName>
        <fullName evidence="1">Uncharacterized protein</fullName>
    </submittedName>
</protein>
<organism evidence="1 2">
    <name type="scientific">Xenopus laevis</name>
    <name type="common">African clawed frog</name>
    <dbReference type="NCBI Taxonomy" id="8355"/>
    <lineage>
        <taxon>Eukaryota</taxon>
        <taxon>Metazoa</taxon>
        <taxon>Chordata</taxon>
        <taxon>Craniata</taxon>
        <taxon>Vertebrata</taxon>
        <taxon>Euteleostomi</taxon>
        <taxon>Amphibia</taxon>
        <taxon>Batrachia</taxon>
        <taxon>Anura</taxon>
        <taxon>Pipoidea</taxon>
        <taxon>Pipidae</taxon>
        <taxon>Xenopodinae</taxon>
        <taxon>Xenopus</taxon>
        <taxon>Xenopus</taxon>
    </lineage>
</organism>
<dbReference type="EMBL" id="CM004476">
    <property type="protein sequence ID" value="OCT76991.1"/>
    <property type="molecule type" value="Genomic_DNA"/>
</dbReference>
<evidence type="ECO:0000313" key="2">
    <source>
        <dbReference type="Proteomes" id="UP000694892"/>
    </source>
</evidence>
<sequence>METILGHPQPKSVSVMPSPKHMEYSFTWYVSHPLNKSLSTPPSWPHISLTCPPPGTLLSLQVSCFNDFLHPLSALIFNPSHLLPQPSILIHQPCLLVPQCSSSLGPWLTIRLRNEGSRLREEGEDC</sequence>
<reference evidence="2" key="1">
    <citation type="journal article" date="2016" name="Nature">
        <title>Genome evolution in the allotetraploid frog Xenopus laevis.</title>
        <authorList>
            <person name="Session A.M."/>
            <person name="Uno Y."/>
            <person name="Kwon T."/>
            <person name="Chapman J.A."/>
            <person name="Toyoda A."/>
            <person name="Takahashi S."/>
            <person name="Fukui A."/>
            <person name="Hikosaka A."/>
            <person name="Suzuki A."/>
            <person name="Kondo M."/>
            <person name="van Heeringen S.J."/>
            <person name="Quigley I."/>
            <person name="Heinz S."/>
            <person name="Ogino H."/>
            <person name="Ochi H."/>
            <person name="Hellsten U."/>
            <person name="Lyons J.B."/>
            <person name="Simakov O."/>
            <person name="Putnam N."/>
            <person name="Stites J."/>
            <person name="Kuroki Y."/>
            <person name="Tanaka T."/>
            <person name="Michiue T."/>
            <person name="Watanabe M."/>
            <person name="Bogdanovic O."/>
            <person name="Lister R."/>
            <person name="Georgiou G."/>
            <person name="Paranjpe S.S."/>
            <person name="van Kruijsbergen I."/>
            <person name="Shu S."/>
            <person name="Carlson J."/>
            <person name="Kinoshita T."/>
            <person name="Ohta Y."/>
            <person name="Mawaribuchi S."/>
            <person name="Jenkins J."/>
            <person name="Grimwood J."/>
            <person name="Schmutz J."/>
            <person name="Mitros T."/>
            <person name="Mozaffari S.V."/>
            <person name="Suzuki Y."/>
            <person name="Haramoto Y."/>
            <person name="Yamamoto T.S."/>
            <person name="Takagi C."/>
            <person name="Heald R."/>
            <person name="Miller K."/>
            <person name="Haudenschild C."/>
            <person name="Kitzman J."/>
            <person name="Nakayama T."/>
            <person name="Izutsu Y."/>
            <person name="Robert J."/>
            <person name="Fortriede J."/>
            <person name="Burns K."/>
            <person name="Lotay V."/>
            <person name="Karimi K."/>
            <person name="Yasuoka Y."/>
            <person name="Dichmann D.S."/>
            <person name="Flajnik M.F."/>
            <person name="Houston D.W."/>
            <person name="Shendure J."/>
            <person name="DuPasquier L."/>
            <person name="Vize P.D."/>
            <person name="Zorn A.M."/>
            <person name="Ito M."/>
            <person name="Marcotte E.M."/>
            <person name="Wallingford J.B."/>
            <person name="Ito Y."/>
            <person name="Asashima M."/>
            <person name="Ueno N."/>
            <person name="Matsuda Y."/>
            <person name="Veenstra G.J."/>
            <person name="Fujiyama A."/>
            <person name="Harland R.M."/>
            <person name="Taira M."/>
            <person name="Rokhsar D.S."/>
        </authorList>
    </citation>
    <scope>NUCLEOTIDE SEQUENCE [LARGE SCALE GENOMIC DNA]</scope>
    <source>
        <strain evidence="2">J</strain>
    </source>
</reference>
<gene>
    <name evidence="1" type="ORF">XELAEV_18032194mg</name>
</gene>
<evidence type="ECO:0000313" key="1">
    <source>
        <dbReference type="EMBL" id="OCT76991.1"/>
    </source>
</evidence>
<accession>A0A974CRC1</accession>